<keyword evidence="2 4" id="KW-0238">DNA-binding</keyword>
<reference evidence="7 8" key="1">
    <citation type="journal article" date="2014" name="Int. J. Syst. Evol. Microbiol.">
        <title>Listeria floridensis sp. nov., Listeria aquatica sp. nov., Listeria cornellensis sp. nov., Listeria riparia sp. nov. and Listeria grandensis sp. nov., from agricultural and natural environments.</title>
        <authorList>
            <person name="den Bakker H.C."/>
            <person name="Warchocki S."/>
            <person name="Wright E.M."/>
            <person name="Allred A.F."/>
            <person name="Ahlstrom C."/>
            <person name="Manuel C.S."/>
            <person name="Stasiewicz M.J."/>
            <person name="Burrell A."/>
            <person name="Roof S."/>
            <person name="Strawn L."/>
            <person name="Fortes E.D."/>
            <person name="Nightingale K.K."/>
            <person name="Kephart D."/>
            <person name="Wiedmann M."/>
        </authorList>
    </citation>
    <scope>NUCLEOTIDE SEQUENCE [LARGE SCALE GENOMIC DNA]</scope>
    <source>
        <strain evidence="7 8">FSL S10-1187</strain>
    </source>
</reference>
<dbReference type="RefSeq" id="WP_206538302.1">
    <property type="nucleotide sequence ID" value="NZ_AODF01000007.1"/>
</dbReference>
<dbReference type="InterPro" id="IPR011010">
    <property type="entry name" value="DNA_brk_join_enz"/>
</dbReference>
<proteinExistence type="inferred from homology"/>
<dbReference type="Proteomes" id="UP000019249">
    <property type="component" value="Unassembled WGS sequence"/>
</dbReference>
<evidence type="ECO:0000259" key="5">
    <source>
        <dbReference type="PROSITE" id="PS51898"/>
    </source>
</evidence>
<organism evidence="7 8">
    <name type="scientific">Listeria floridensis FSL S10-1187</name>
    <dbReference type="NCBI Taxonomy" id="1265817"/>
    <lineage>
        <taxon>Bacteria</taxon>
        <taxon>Bacillati</taxon>
        <taxon>Bacillota</taxon>
        <taxon>Bacilli</taxon>
        <taxon>Bacillales</taxon>
        <taxon>Listeriaceae</taxon>
        <taxon>Listeria</taxon>
    </lineage>
</organism>
<dbReference type="PROSITE" id="PS51900">
    <property type="entry name" value="CB"/>
    <property type="match status" value="1"/>
</dbReference>
<comment type="similarity">
    <text evidence="1">Belongs to the 'phage' integrase family.</text>
</comment>
<gene>
    <name evidence="7" type="ORF">MFLO_04230</name>
</gene>
<keyword evidence="8" id="KW-1185">Reference proteome</keyword>
<evidence type="ECO:0000256" key="2">
    <source>
        <dbReference type="ARBA" id="ARBA00023125"/>
    </source>
</evidence>
<dbReference type="InterPro" id="IPR025269">
    <property type="entry name" value="SAM-like_dom"/>
</dbReference>
<comment type="caution">
    <text evidence="7">The sequence shown here is derived from an EMBL/GenBank/DDBJ whole genome shotgun (WGS) entry which is preliminary data.</text>
</comment>
<dbReference type="InterPro" id="IPR044068">
    <property type="entry name" value="CB"/>
</dbReference>
<feature type="domain" description="Tyr recombinase" evidence="5">
    <location>
        <begin position="152"/>
        <end position="294"/>
    </location>
</feature>
<sequence>MFQVVLIQSQKKRIKKIKKGILTYKEALKYEKEIRDQIQQNKIVTRTKITINQIWNLYKIEIEEHHKISYISTQTYNYGAHIEPYFKEIDIQKLKREHIKDFQEYLLARKLSPNTTNKIIILLKNILDIGIEQNLLSTNPVAGLKKLTIEKKKMDFWTLDEFKTFISLIEDSEQNYKTFFLTLYFTGMRLGEILALNWNDIDFSTCEINVTKTFHMLKGEAKFTSPKTKYSNRQISINKSLLKELKKWKLEQDKLLKKYLLTPDNTNQVFQESPHYMTKDHIYKKYKKNSITRT</sequence>
<evidence type="ECO:0000313" key="8">
    <source>
        <dbReference type="Proteomes" id="UP000019249"/>
    </source>
</evidence>
<keyword evidence="3" id="KW-0233">DNA recombination</keyword>
<dbReference type="PANTHER" id="PTHR30349:SF64">
    <property type="entry name" value="PROPHAGE INTEGRASE INTD-RELATED"/>
    <property type="match status" value="1"/>
</dbReference>
<dbReference type="InterPro" id="IPR002104">
    <property type="entry name" value="Integrase_catalytic"/>
</dbReference>
<dbReference type="Pfam" id="PF13102">
    <property type="entry name" value="Phage_int_SAM_5"/>
    <property type="match status" value="1"/>
</dbReference>
<name>A0ABN0RGZ5_9LIST</name>
<dbReference type="InterPro" id="IPR050090">
    <property type="entry name" value="Tyrosine_recombinase_XerCD"/>
</dbReference>
<protein>
    <submittedName>
        <fullName evidence="7">Site-specific recombinase, phage integrase family protein</fullName>
    </submittedName>
</protein>
<dbReference type="InterPro" id="IPR010998">
    <property type="entry name" value="Integrase_recombinase_N"/>
</dbReference>
<dbReference type="Pfam" id="PF00589">
    <property type="entry name" value="Phage_integrase"/>
    <property type="match status" value="1"/>
</dbReference>
<evidence type="ECO:0000256" key="4">
    <source>
        <dbReference type="PROSITE-ProRule" id="PRU01248"/>
    </source>
</evidence>
<evidence type="ECO:0000256" key="1">
    <source>
        <dbReference type="ARBA" id="ARBA00008857"/>
    </source>
</evidence>
<feature type="domain" description="Core-binding (CB)" evidence="6">
    <location>
        <begin position="46"/>
        <end position="131"/>
    </location>
</feature>
<dbReference type="PROSITE" id="PS51898">
    <property type="entry name" value="TYR_RECOMBINASE"/>
    <property type="match status" value="1"/>
</dbReference>
<dbReference type="SUPFAM" id="SSF56349">
    <property type="entry name" value="DNA breaking-rejoining enzymes"/>
    <property type="match status" value="1"/>
</dbReference>
<dbReference type="Gene3D" id="1.10.443.10">
    <property type="entry name" value="Intergrase catalytic core"/>
    <property type="match status" value="1"/>
</dbReference>
<evidence type="ECO:0000259" key="6">
    <source>
        <dbReference type="PROSITE" id="PS51900"/>
    </source>
</evidence>
<dbReference type="PANTHER" id="PTHR30349">
    <property type="entry name" value="PHAGE INTEGRASE-RELATED"/>
    <property type="match status" value="1"/>
</dbReference>
<dbReference type="Gene3D" id="1.10.150.130">
    <property type="match status" value="1"/>
</dbReference>
<evidence type="ECO:0000256" key="3">
    <source>
        <dbReference type="ARBA" id="ARBA00023172"/>
    </source>
</evidence>
<dbReference type="InterPro" id="IPR013762">
    <property type="entry name" value="Integrase-like_cat_sf"/>
</dbReference>
<accession>A0ABN0RGZ5</accession>
<evidence type="ECO:0000313" key="7">
    <source>
        <dbReference type="EMBL" id="EUJ33119.1"/>
    </source>
</evidence>
<dbReference type="EMBL" id="AODF01000007">
    <property type="protein sequence ID" value="EUJ33119.1"/>
    <property type="molecule type" value="Genomic_DNA"/>
</dbReference>